<keyword evidence="2" id="KW-1185">Reference proteome</keyword>
<comment type="caution">
    <text evidence="1">The sequence shown here is derived from an EMBL/GenBank/DDBJ whole genome shotgun (WGS) entry which is preliminary data.</text>
</comment>
<gene>
    <name evidence="1" type="ORF">PCANC_18975</name>
</gene>
<protein>
    <submittedName>
        <fullName evidence="1">Uncharacterized protein</fullName>
    </submittedName>
</protein>
<dbReference type="EMBL" id="PGCJ01000870">
    <property type="protein sequence ID" value="PLW16427.1"/>
    <property type="molecule type" value="Genomic_DNA"/>
</dbReference>
<dbReference type="Proteomes" id="UP000235388">
    <property type="component" value="Unassembled WGS sequence"/>
</dbReference>
<evidence type="ECO:0000313" key="2">
    <source>
        <dbReference type="Proteomes" id="UP000235388"/>
    </source>
</evidence>
<organism evidence="1 2">
    <name type="scientific">Puccinia coronata f. sp. avenae</name>
    <dbReference type="NCBI Taxonomy" id="200324"/>
    <lineage>
        <taxon>Eukaryota</taxon>
        <taxon>Fungi</taxon>
        <taxon>Dikarya</taxon>
        <taxon>Basidiomycota</taxon>
        <taxon>Pucciniomycotina</taxon>
        <taxon>Pucciniomycetes</taxon>
        <taxon>Pucciniales</taxon>
        <taxon>Pucciniaceae</taxon>
        <taxon>Puccinia</taxon>
    </lineage>
</organism>
<reference evidence="1 2" key="1">
    <citation type="submission" date="2017-11" db="EMBL/GenBank/DDBJ databases">
        <title>De novo assembly and phasing of dikaryotic genomes from two isolates of Puccinia coronata f. sp. avenae, the causal agent of oat crown rust.</title>
        <authorList>
            <person name="Miller M.E."/>
            <person name="Zhang Y."/>
            <person name="Omidvar V."/>
            <person name="Sperschneider J."/>
            <person name="Schwessinger B."/>
            <person name="Raley C."/>
            <person name="Palmer J.M."/>
            <person name="Garnica D."/>
            <person name="Upadhyaya N."/>
            <person name="Rathjen J."/>
            <person name="Taylor J.M."/>
            <person name="Park R.F."/>
            <person name="Dodds P.N."/>
            <person name="Hirsch C.D."/>
            <person name="Kianian S.F."/>
            <person name="Figueroa M."/>
        </authorList>
    </citation>
    <scope>NUCLEOTIDE SEQUENCE [LARGE SCALE GENOMIC DNA]</scope>
    <source>
        <strain evidence="1">12NC29</strain>
    </source>
</reference>
<name>A0A2N5ST65_9BASI</name>
<proteinExistence type="predicted"/>
<evidence type="ECO:0000313" key="1">
    <source>
        <dbReference type="EMBL" id="PLW16427.1"/>
    </source>
</evidence>
<dbReference type="AlphaFoldDB" id="A0A2N5ST65"/>
<sequence length="54" mass="6155">MNKKIIGFSFFLRTPSLSSDPWNQRWAATLNYATQPLSRVATAATLCYATLQRF</sequence>
<accession>A0A2N5ST65</accession>